<evidence type="ECO:0000256" key="1">
    <source>
        <dbReference type="SAM" id="SignalP"/>
    </source>
</evidence>
<dbReference type="Gene3D" id="2.130.10.10">
    <property type="entry name" value="YVTN repeat-like/Quinoprotein amine dehydrogenase"/>
    <property type="match status" value="2"/>
</dbReference>
<evidence type="ECO:0000259" key="4">
    <source>
        <dbReference type="Pfam" id="PF16371"/>
    </source>
</evidence>
<dbReference type="InterPro" id="IPR002372">
    <property type="entry name" value="PQQ_rpt_dom"/>
</dbReference>
<feature type="chain" id="PRO_5017979972" evidence="1">
    <location>
        <begin position="21"/>
        <end position="763"/>
    </location>
</feature>
<feature type="domain" description="Calcineurin-like phosphoesterase N-terminal" evidence="4">
    <location>
        <begin position="40"/>
        <end position="103"/>
    </location>
</feature>
<keyword evidence="1" id="KW-0732">Signal</keyword>
<feature type="domain" description="Pyrrolo-quinoline quinone repeat" evidence="3">
    <location>
        <begin position="434"/>
        <end position="631"/>
    </location>
</feature>
<dbReference type="PANTHER" id="PTHR34512:SF30">
    <property type="entry name" value="OUTER MEMBRANE PROTEIN ASSEMBLY FACTOR BAMB"/>
    <property type="match status" value="1"/>
</dbReference>
<keyword evidence="6" id="KW-1185">Reference proteome</keyword>
<comment type="caution">
    <text evidence="5">The sequence shown here is derived from an EMBL/GenBank/DDBJ whole genome shotgun (WGS) entry which is preliminary data.</text>
</comment>
<dbReference type="SUPFAM" id="SSF50998">
    <property type="entry name" value="Quinoprotein alcohol dehydrogenase-like"/>
    <property type="match status" value="2"/>
</dbReference>
<dbReference type="InterPro" id="IPR029052">
    <property type="entry name" value="Metallo-depent_PP-like"/>
</dbReference>
<evidence type="ECO:0000313" key="6">
    <source>
        <dbReference type="Proteomes" id="UP000278351"/>
    </source>
</evidence>
<dbReference type="InterPro" id="IPR015943">
    <property type="entry name" value="WD40/YVTN_repeat-like_dom_sf"/>
</dbReference>
<accession>A0A3N4PCP5</accession>
<evidence type="ECO:0000259" key="2">
    <source>
        <dbReference type="Pfam" id="PF00149"/>
    </source>
</evidence>
<dbReference type="RefSeq" id="WP_123849657.1">
    <property type="nucleotide sequence ID" value="NZ_RPDH01000003.1"/>
</dbReference>
<dbReference type="Proteomes" id="UP000278351">
    <property type="component" value="Unassembled WGS sequence"/>
</dbReference>
<dbReference type="InterPro" id="IPR018391">
    <property type="entry name" value="PQQ_b-propeller_rpt"/>
</dbReference>
<dbReference type="PANTHER" id="PTHR34512">
    <property type="entry name" value="CELL SURFACE PROTEIN"/>
    <property type="match status" value="1"/>
</dbReference>
<organism evidence="5 6">
    <name type="scientific">Chitinophaga lutea</name>
    <dbReference type="NCBI Taxonomy" id="2488634"/>
    <lineage>
        <taxon>Bacteria</taxon>
        <taxon>Pseudomonadati</taxon>
        <taxon>Bacteroidota</taxon>
        <taxon>Chitinophagia</taxon>
        <taxon>Chitinophagales</taxon>
        <taxon>Chitinophagaceae</taxon>
        <taxon>Chitinophaga</taxon>
    </lineage>
</organism>
<evidence type="ECO:0000313" key="5">
    <source>
        <dbReference type="EMBL" id="RPE06006.1"/>
    </source>
</evidence>
<protein>
    <submittedName>
        <fullName evidence="5">Uncharacterized protein</fullName>
    </submittedName>
</protein>
<dbReference type="InterPro" id="IPR004843">
    <property type="entry name" value="Calcineurin-like_PHP"/>
</dbReference>
<dbReference type="SUPFAM" id="SSF117074">
    <property type="entry name" value="Hypothetical protein PA1324"/>
    <property type="match status" value="1"/>
</dbReference>
<sequence>MIRLSRLLLLAGICSVQAAAAQYSGYVFSDDNKNGLREPREKGIAGVRVSDGLNVLVTDSDGAFTLPGHARNRFVFITTPAGYRTTKAFYMPLSPKTEAYNFGLQPVQQNGTFLRITDTETAQFDNWVTDVKQYARNEKADFLIHTGDICYEKGMNFHAAQVNTQTMDLPVYYAIGNHDLVKGAYGEELYESLFGPVFYSFESGKVHYIVTPMRSGDYKPSYTDEDVYQWLKNDLAKADPAKPVVIFNHDLLTYDSTFRFKDLVLNEHRLKAWIYGHWHINFSRMHGQNGVRSICAAPAAGGGIDNSACNFDVFSTDGSGITDIRRRYTYAHRKLAMLYAAGRDVTVNAYHTASPVKSVTVRTFDQKGNALQVLSLTPQSDWNWRGGQLHAKAHTAATEALLNNGEILFTRDTIGNTRLVASGNLKGNIWRSAPVSGDNLVFIATIDDELNRHCGISAMDFNGKVKWQFRTRNSVKNMLSYANGTVLGTDAEGYTYAVDAKTGRLKWEHQGGLNSLPEYCSGGIVDGDSYYTGAGKYLQALSIKDGSVKWTNTGWAGGEGTPATIVQQGNLLAVSSNWNALFMHEASTGKLLWKKNNAGIRFRSSTPVFADGELIVCGTEFIHFLDPQTGRTKDSIPVSDGIKTMAAPVVTPQHIIVSGAAEGLVAFDRTTHNEAWRFKPGEAIFYSAPYSKPSSATIESTPLFVNGRLYAAALDGRLYVLDAQTGKVLQQEDVGCPIFAPVAREGQLTLLSDFAGNVYFFKL</sequence>
<dbReference type="GO" id="GO:0016787">
    <property type="term" value="F:hydrolase activity"/>
    <property type="evidence" value="ECO:0007669"/>
    <property type="project" value="InterPro"/>
</dbReference>
<feature type="signal peptide" evidence="1">
    <location>
        <begin position="1"/>
        <end position="20"/>
    </location>
</feature>
<dbReference type="InterPro" id="IPR011047">
    <property type="entry name" value="Quinoprotein_ADH-like_sf"/>
</dbReference>
<dbReference type="Pfam" id="PF00149">
    <property type="entry name" value="Metallophos"/>
    <property type="match status" value="1"/>
</dbReference>
<proteinExistence type="predicted"/>
<name>A0A3N4PCP5_9BACT</name>
<dbReference type="SMART" id="SM00564">
    <property type="entry name" value="PQQ"/>
    <property type="match status" value="7"/>
</dbReference>
<dbReference type="Gene3D" id="3.60.21.10">
    <property type="match status" value="1"/>
</dbReference>
<dbReference type="AlphaFoldDB" id="A0A3N4PCP5"/>
<dbReference type="Pfam" id="PF16371">
    <property type="entry name" value="MetallophosN"/>
    <property type="match status" value="1"/>
</dbReference>
<dbReference type="Pfam" id="PF13360">
    <property type="entry name" value="PQQ_2"/>
    <property type="match status" value="1"/>
</dbReference>
<gene>
    <name evidence="5" type="ORF">EGT74_27035</name>
</gene>
<dbReference type="InterPro" id="IPR032285">
    <property type="entry name" value="Metallophos_N"/>
</dbReference>
<evidence type="ECO:0000259" key="3">
    <source>
        <dbReference type="Pfam" id="PF13360"/>
    </source>
</evidence>
<dbReference type="SUPFAM" id="SSF56300">
    <property type="entry name" value="Metallo-dependent phosphatases"/>
    <property type="match status" value="1"/>
</dbReference>
<dbReference type="OrthoDB" id="1776264at2"/>
<feature type="domain" description="Calcineurin-like phosphoesterase" evidence="2">
    <location>
        <begin position="114"/>
        <end position="280"/>
    </location>
</feature>
<reference evidence="5 6" key="1">
    <citation type="submission" date="2018-11" db="EMBL/GenBank/DDBJ databases">
        <title>Chitinophaga lutea sp.nov., isolate from arsenic contaminated soil.</title>
        <authorList>
            <person name="Zong Y."/>
        </authorList>
    </citation>
    <scope>NUCLEOTIDE SEQUENCE [LARGE SCALE GENOMIC DNA]</scope>
    <source>
        <strain evidence="5 6">ZY74</strain>
    </source>
</reference>
<dbReference type="EMBL" id="RPDH01000003">
    <property type="protein sequence ID" value="RPE06006.1"/>
    <property type="molecule type" value="Genomic_DNA"/>
</dbReference>